<sequence length="400" mass="39323">MRDTSGGYGAVLAERPIRDLLLASLCGRFAFNALGLGFVLFAAAETDSIAVTGAMIAAFALTTALAPARGRLVDRHGPATLGALAVASAGAVALLVAAGAADAPTWTFVLSAGLAGLFAPPLGPFARSVWSGLPDRGQLQQRVHALDAAGEESALIVSPLIVSVLVLVGSPGLALSVCAVALLVGAVAAGRTSLARTPGSRASPSTPLPASLWLVFVAFLPTAAALGALDIAIPAAATEQGHPAAAGAIEATMAVGTVAGSLLAGRLLLGAPERRVLAMQAVLAGGLAAATLVTTHLVLLGVVLVVPGLALGALFAALYLLVGRLAPKGSGTRTFGWLVTVNNGGLALGAAAAGALAQSSGPRAGFWLAAACALAGVVPAVGALVLSARVPHPNTARRPR</sequence>
<dbReference type="RefSeq" id="WP_121254486.1">
    <property type="nucleotide sequence ID" value="NZ_RBIL01000002.1"/>
</dbReference>
<dbReference type="Gene3D" id="1.20.1250.20">
    <property type="entry name" value="MFS general substrate transporter like domains"/>
    <property type="match status" value="2"/>
</dbReference>
<feature type="transmembrane region" description="Helical" evidence="5">
    <location>
        <begin position="364"/>
        <end position="388"/>
    </location>
</feature>
<dbReference type="PANTHER" id="PTHR23542:SF1">
    <property type="entry name" value="MAJOR FACILITATOR SUPERFAMILY (MFS) PROFILE DOMAIN-CONTAINING PROTEIN"/>
    <property type="match status" value="1"/>
</dbReference>
<dbReference type="InterPro" id="IPR011701">
    <property type="entry name" value="MFS"/>
</dbReference>
<evidence type="ECO:0000259" key="6">
    <source>
        <dbReference type="PROSITE" id="PS50850"/>
    </source>
</evidence>
<dbReference type="SUPFAM" id="SSF103473">
    <property type="entry name" value="MFS general substrate transporter"/>
    <property type="match status" value="1"/>
</dbReference>
<organism evidence="7 8">
    <name type="scientific">Solirubrobacter pauli</name>
    <dbReference type="NCBI Taxonomy" id="166793"/>
    <lineage>
        <taxon>Bacteria</taxon>
        <taxon>Bacillati</taxon>
        <taxon>Actinomycetota</taxon>
        <taxon>Thermoleophilia</taxon>
        <taxon>Solirubrobacterales</taxon>
        <taxon>Solirubrobacteraceae</taxon>
        <taxon>Solirubrobacter</taxon>
    </lineage>
</organism>
<dbReference type="GO" id="GO:0005886">
    <property type="term" value="C:plasma membrane"/>
    <property type="evidence" value="ECO:0007669"/>
    <property type="project" value="UniProtKB-SubCell"/>
</dbReference>
<evidence type="ECO:0000256" key="5">
    <source>
        <dbReference type="SAM" id="Phobius"/>
    </source>
</evidence>
<feature type="transmembrane region" description="Helical" evidence="5">
    <location>
        <begin position="299"/>
        <end position="322"/>
    </location>
</feature>
<feature type="transmembrane region" description="Helical" evidence="5">
    <location>
        <begin position="20"/>
        <end position="43"/>
    </location>
</feature>
<reference evidence="7 8" key="1">
    <citation type="submission" date="2018-10" db="EMBL/GenBank/DDBJ databases">
        <title>Genomic Encyclopedia of Archaeal and Bacterial Type Strains, Phase II (KMG-II): from individual species to whole genera.</title>
        <authorList>
            <person name="Goeker M."/>
        </authorList>
    </citation>
    <scope>NUCLEOTIDE SEQUENCE [LARGE SCALE GENOMIC DNA]</scope>
    <source>
        <strain evidence="7 8">DSM 14954</strain>
    </source>
</reference>
<evidence type="ECO:0000313" key="7">
    <source>
        <dbReference type="EMBL" id="RKQ86612.1"/>
    </source>
</evidence>
<evidence type="ECO:0000256" key="4">
    <source>
        <dbReference type="ARBA" id="ARBA00023136"/>
    </source>
</evidence>
<dbReference type="Proteomes" id="UP000278962">
    <property type="component" value="Unassembled WGS sequence"/>
</dbReference>
<gene>
    <name evidence="7" type="ORF">C8N24_4625</name>
</gene>
<keyword evidence="4 5" id="KW-0472">Membrane</keyword>
<feature type="transmembrane region" description="Helical" evidence="5">
    <location>
        <begin position="80"/>
        <end position="101"/>
    </location>
</feature>
<feature type="transmembrane region" description="Helical" evidence="5">
    <location>
        <begin position="276"/>
        <end position="293"/>
    </location>
</feature>
<dbReference type="PROSITE" id="PS50850">
    <property type="entry name" value="MFS"/>
    <property type="match status" value="1"/>
</dbReference>
<dbReference type="AlphaFoldDB" id="A0A660L153"/>
<comment type="caution">
    <text evidence="7">The sequence shown here is derived from an EMBL/GenBank/DDBJ whole genome shotgun (WGS) entry which is preliminary data.</text>
</comment>
<accession>A0A660L153</accession>
<evidence type="ECO:0000256" key="1">
    <source>
        <dbReference type="ARBA" id="ARBA00004651"/>
    </source>
</evidence>
<protein>
    <submittedName>
        <fullName evidence="7">MFS transporter</fullName>
    </submittedName>
</protein>
<feature type="domain" description="Major facilitator superfamily (MFS) profile" evidence="6">
    <location>
        <begin position="211"/>
        <end position="400"/>
    </location>
</feature>
<comment type="subcellular location">
    <subcellularLocation>
        <location evidence="1">Cell membrane</location>
        <topology evidence="1">Multi-pass membrane protein</topology>
    </subcellularLocation>
</comment>
<dbReference type="Pfam" id="PF07690">
    <property type="entry name" value="MFS_1"/>
    <property type="match status" value="1"/>
</dbReference>
<evidence type="ECO:0000313" key="8">
    <source>
        <dbReference type="Proteomes" id="UP000278962"/>
    </source>
</evidence>
<dbReference type="InterPro" id="IPR020846">
    <property type="entry name" value="MFS_dom"/>
</dbReference>
<feature type="transmembrane region" description="Helical" evidence="5">
    <location>
        <begin position="160"/>
        <end position="189"/>
    </location>
</feature>
<keyword evidence="8" id="KW-1185">Reference proteome</keyword>
<evidence type="ECO:0000256" key="3">
    <source>
        <dbReference type="ARBA" id="ARBA00022989"/>
    </source>
</evidence>
<evidence type="ECO:0000256" key="2">
    <source>
        <dbReference type="ARBA" id="ARBA00022692"/>
    </source>
</evidence>
<name>A0A660L153_9ACTN</name>
<proteinExistence type="predicted"/>
<feature type="transmembrane region" description="Helical" evidence="5">
    <location>
        <begin position="334"/>
        <end position="358"/>
    </location>
</feature>
<keyword evidence="2 5" id="KW-0812">Transmembrane</keyword>
<dbReference type="EMBL" id="RBIL01000002">
    <property type="protein sequence ID" value="RKQ86612.1"/>
    <property type="molecule type" value="Genomic_DNA"/>
</dbReference>
<feature type="transmembrane region" description="Helical" evidence="5">
    <location>
        <begin position="210"/>
        <end position="233"/>
    </location>
</feature>
<keyword evidence="3 5" id="KW-1133">Transmembrane helix</keyword>
<dbReference type="GO" id="GO:0022857">
    <property type="term" value="F:transmembrane transporter activity"/>
    <property type="evidence" value="ECO:0007669"/>
    <property type="project" value="InterPro"/>
</dbReference>
<dbReference type="PANTHER" id="PTHR23542">
    <property type="match status" value="1"/>
</dbReference>
<dbReference type="InterPro" id="IPR036259">
    <property type="entry name" value="MFS_trans_sf"/>
</dbReference>
<feature type="transmembrane region" description="Helical" evidence="5">
    <location>
        <begin position="245"/>
        <end position="269"/>
    </location>
</feature>
<feature type="transmembrane region" description="Helical" evidence="5">
    <location>
        <begin position="49"/>
        <end position="68"/>
    </location>
</feature>
<dbReference type="OrthoDB" id="5243516at2"/>